<evidence type="ECO:0000256" key="1">
    <source>
        <dbReference type="SAM" id="Phobius"/>
    </source>
</evidence>
<evidence type="ECO:0000313" key="2">
    <source>
        <dbReference type="EMBL" id="ORZ38096.1"/>
    </source>
</evidence>
<dbReference type="AlphaFoldDB" id="A0A1Y2HU19"/>
<feature type="transmembrane region" description="Helical" evidence="1">
    <location>
        <begin position="9"/>
        <end position="42"/>
    </location>
</feature>
<protein>
    <submittedName>
        <fullName evidence="2">Uncharacterized protein</fullName>
    </submittedName>
</protein>
<keyword evidence="1" id="KW-0812">Transmembrane</keyword>
<keyword evidence="1" id="KW-0472">Membrane</keyword>
<sequence length="65" mass="7517">MPLRLSPSFIYVWCCCKFLSTSFVIGSMFCIPLPLFFCLIVFSCHSSVYTPTKALPLLFFFVIRH</sequence>
<gene>
    <name evidence="2" type="ORF">BCR44DRAFT_1429559</name>
</gene>
<reference evidence="2 3" key="1">
    <citation type="submission" date="2016-07" db="EMBL/GenBank/DDBJ databases">
        <title>Pervasive Adenine N6-methylation of Active Genes in Fungi.</title>
        <authorList>
            <consortium name="DOE Joint Genome Institute"/>
            <person name="Mondo S.J."/>
            <person name="Dannebaum R.O."/>
            <person name="Kuo R.C."/>
            <person name="Labutti K."/>
            <person name="Haridas S."/>
            <person name="Kuo A."/>
            <person name="Salamov A."/>
            <person name="Ahrendt S.R."/>
            <person name="Lipzen A."/>
            <person name="Sullivan W."/>
            <person name="Andreopoulos W.B."/>
            <person name="Clum A."/>
            <person name="Lindquist E."/>
            <person name="Daum C."/>
            <person name="Ramamoorthy G.K."/>
            <person name="Gryganskyi A."/>
            <person name="Culley D."/>
            <person name="Magnuson J.K."/>
            <person name="James T.Y."/>
            <person name="O'Malley M.A."/>
            <person name="Stajich J.E."/>
            <person name="Spatafora J.W."/>
            <person name="Visel A."/>
            <person name="Grigoriev I.V."/>
        </authorList>
    </citation>
    <scope>NUCLEOTIDE SEQUENCE [LARGE SCALE GENOMIC DNA]</scope>
    <source>
        <strain evidence="2 3">PL171</strain>
    </source>
</reference>
<accession>A0A1Y2HU19</accession>
<dbReference type="EMBL" id="MCFL01000010">
    <property type="protein sequence ID" value="ORZ38096.1"/>
    <property type="molecule type" value="Genomic_DNA"/>
</dbReference>
<keyword evidence="1" id="KW-1133">Transmembrane helix</keyword>
<proteinExistence type="predicted"/>
<evidence type="ECO:0000313" key="3">
    <source>
        <dbReference type="Proteomes" id="UP000193411"/>
    </source>
</evidence>
<dbReference type="Proteomes" id="UP000193411">
    <property type="component" value="Unassembled WGS sequence"/>
</dbReference>
<comment type="caution">
    <text evidence="2">The sequence shown here is derived from an EMBL/GenBank/DDBJ whole genome shotgun (WGS) entry which is preliminary data.</text>
</comment>
<organism evidence="2 3">
    <name type="scientific">Catenaria anguillulae PL171</name>
    <dbReference type="NCBI Taxonomy" id="765915"/>
    <lineage>
        <taxon>Eukaryota</taxon>
        <taxon>Fungi</taxon>
        <taxon>Fungi incertae sedis</taxon>
        <taxon>Blastocladiomycota</taxon>
        <taxon>Blastocladiomycetes</taxon>
        <taxon>Blastocladiales</taxon>
        <taxon>Catenariaceae</taxon>
        <taxon>Catenaria</taxon>
    </lineage>
</organism>
<keyword evidence="3" id="KW-1185">Reference proteome</keyword>
<name>A0A1Y2HU19_9FUNG</name>